<dbReference type="PANTHER" id="PTHR30027:SF3">
    <property type="entry name" value="16S RRNA (URACIL(1498)-N(3))-METHYLTRANSFERASE"/>
    <property type="match status" value="1"/>
</dbReference>
<evidence type="ECO:0000256" key="11">
    <source>
        <dbReference type="ARBA" id="ARBA00033196"/>
    </source>
</evidence>
<feature type="domain" description="Ribosomal RNA small subunit methyltransferase E PUA-like" evidence="14">
    <location>
        <begin position="26"/>
        <end position="72"/>
    </location>
</feature>
<comment type="similarity">
    <text evidence="2">Belongs to the RNA methyltransferase RsmE family.</text>
</comment>
<dbReference type="Gene3D" id="3.40.1280.10">
    <property type="match status" value="1"/>
</dbReference>
<dbReference type="NCBIfam" id="TIGR00046">
    <property type="entry name" value="RsmE family RNA methyltransferase"/>
    <property type="match status" value="1"/>
</dbReference>
<proteinExistence type="inferred from homology"/>
<dbReference type="NCBIfam" id="NF008693">
    <property type="entry name" value="PRK11713.2-3"/>
    <property type="match status" value="1"/>
</dbReference>
<dbReference type="GO" id="GO:0005737">
    <property type="term" value="C:cytoplasm"/>
    <property type="evidence" value="ECO:0007669"/>
    <property type="project" value="UniProtKB-SubCell"/>
</dbReference>
<dbReference type="GO" id="GO:0070042">
    <property type="term" value="F:rRNA (uridine-N3-)-methyltransferase activity"/>
    <property type="evidence" value="ECO:0007669"/>
    <property type="project" value="TreeGrafter"/>
</dbReference>
<evidence type="ECO:0000256" key="3">
    <source>
        <dbReference type="ARBA" id="ARBA00012328"/>
    </source>
</evidence>
<protein>
    <recommendedName>
        <fullName evidence="4">Ribosomal RNA small subunit methyltransferase E</fullName>
        <ecNumber evidence="3">2.1.1.193</ecNumber>
    </recommendedName>
    <alternativeName>
        <fullName evidence="11">16S rRNA m3U1498 methyltransferase</fullName>
    </alternativeName>
</protein>
<sequence>MTLPLFFTTTAACAGRPAQAGSQLTLDGDEARHAVNARRITVGEHVLLSDGAGFWAECEVTHTEKQLLEARVVHSGKDQKPHPSITIVQALAKGGRDEQAVETCTEFGAMRFIPWQSSRSIASWKGKEHKGKARWEATAKAAAKQARRTFIPRVENVVSTRGLPALLDHHTIFICHEEAQLKLAHIPFSALFADSSQEQPAQIAIIVGPEGGISPEELDFFTQAGATPVLLGNHVLRSATAGAYAVATIFSRIDNNTTDNGVQKTAKPETTATSQRAYHTTDTNAVACSHIGADQHETTTHQTHSDTEDCELVTYRNNPGKRLR</sequence>
<evidence type="ECO:0000256" key="5">
    <source>
        <dbReference type="ARBA" id="ARBA00022490"/>
    </source>
</evidence>
<organism evidence="15 16">
    <name type="scientific">Actinotignum urinale</name>
    <dbReference type="NCBI Taxonomy" id="190146"/>
    <lineage>
        <taxon>Bacteria</taxon>
        <taxon>Bacillati</taxon>
        <taxon>Actinomycetota</taxon>
        <taxon>Actinomycetes</taxon>
        <taxon>Actinomycetales</taxon>
        <taxon>Actinomycetaceae</taxon>
        <taxon>Actinotignum</taxon>
    </lineage>
</organism>
<evidence type="ECO:0000256" key="12">
    <source>
        <dbReference type="ARBA" id="ARBA00047944"/>
    </source>
</evidence>
<name>A0AAW9HSE1_9ACTO</name>
<reference evidence="15" key="1">
    <citation type="submission" date="2023-10" db="EMBL/GenBank/DDBJ databases">
        <title>Whole Genome based description of the genera Actinobaculum and Actinotignum reveals a complex phylogenetic relationship within the species included in the genus Actinotignum.</title>
        <authorList>
            <person name="Jensen C.S."/>
            <person name="Dargis R."/>
            <person name="Kemp M."/>
            <person name="Christensen J.J."/>
        </authorList>
    </citation>
    <scope>NUCLEOTIDE SEQUENCE</scope>
    <source>
        <strain evidence="15">SLA_B511</strain>
    </source>
</reference>
<evidence type="ECO:0000256" key="6">
    <source>
        <dbReference type="ARBA" id="ARBA00022552"/>
    </source>
</evidence>
<dbReference type="AlphaFoldDB" id="A0AAW9HSE1"/>
<feature type="domain" description="Ribosomal RNA small subunit methyltransferase E methyltransferase" evidence="13">
    <location>
        <begin position="82"/>
        <end position="249"/>
    </location>
</feature>
<dbReference type="RefSeq" id="WP_320756345.1">
    <property type="nucleotide sequence ID" value="NZ_JAWNGC010000002.1"/>
</dbReference>
<evidence type="ECO:0000259" key="14">
    <source>
        <dbReference type="Pfam" id="PF20260"/>
    </source>
</evidence>
<dbReference type="InterPro" id="IPR006700">
    <property type="entry name" value="RsmE"/>
</dbReference>
<evidence type="ECO:0000256" key="10">
    <source>
        <dbReference type="ARBA" id="ARBA00025699"/>
    </source>
</evidence>
<gene>
    <name evidence="15" type="ORF">R6G80_02515</name>
</gene>
<keyword evidence="5" id="KW-0963">Cytoplasm</keyword>
<dbReference type="InterPro" id="IPR029026">
    <property type="entry name" value="tRNA_m1G_MTases_N"/>
</dbReference>
<dbReference type="InterPro" id="IPR046886">
    <property type="entry name" value="RsmE_MTase_dom"/>
</dbReference>
<keyword evidence="9" id="KW-0949">S-adenosyl-L-methionine</keyword>
<dbReference type="Pfam" id="PF04452">
    <property type="entry name" value="Methyltrans_RNA"/>
    <property type="match status" value="1"/>
</dbReference>
<comment type="subcellular location">
    <subcellularLocation>
        <location evidence="1">Cytoplasm</location>
    </subcellularLocation>
</comment>
<evidence type="ECO:0000313" key="16">
    <source>
        <dbReference type="Proteomes" id="UP001281731"/>
    </source>
</evidence>
<dbReference type="SUPFAM" id="SSF75217">
    <property type="entry name" value="alpha/beta knot"/>
    <property type="match status" value="1"/>
</dbReference>
<comment type="catalytic activity">
    <reaction evidence="12">
        <text>uridine(1498) in 16S rRNA + S-adenosyl-L-methionine = N(3)-methyluridine(1498) in 16S rRNA + S-adenosyl-L-homocysteine + H(+)</text>
        <dbReference type="Rhea" id="RHEA:42920"/>
        <dbReference type="Rhea" id="RHEA-COMP:10283"/>
        <dbReference type="Rhea" id="RHEA-COMP:10284"/>
        <dbReference type="ChEBI" id="CHEBI:15378"/>
        <dbReference type="ChEBI" id="CHEBI:57856"/>
        <dbReference type="ChEBI" id="CHEBI:59789"/>
        <dbReference type="ChEBI" id="CHEBI:65315"/>
        <dbReference type="ChEBI" id="CHEBI:74502"/>
        <dbReference type="EC" id="2.1.1.193"/>
    </reaction>
</comment>
<evidence type="ECO:0000256" key="9">
    <source>
        <dbReference type="ARBA" id="ARBA00022691"/>
    </source>
</evidence>
<keyword evidence="6" id="KW-0698">rRNA processing</keyword>
<evidence type="ECO:0000256" key="4">
    <source>
        <dbReference type="ARBA" id="ARBA00013673"/>
    </source>
</evidence>
<evidence type="ECO:0000256" key="1">
    <source>
        <dbReference type="ARBA" id="ARBA00004496"/>
    </source>
</evidence>
<dbReference type="CDD" id="cd18084">
    <property type="entry name" value="RsmE-like"/>
    <property type="match status" value="1"/>
</dbReference>
<dbReference type="GO" id="GO:0070475">
    <property type="term" value="P:rRNA base methylation"/>
    <property type="evidence" value="ECO:0007669"/>
    <property type="project" value="TreeGrafter"/>
</dbReference>
<evidence type="ECO:0000256" key="2">
    <source>
        <dbReference type="ARBA" id="ARBA00005528"/>
    </source>
</evidence>
<dbReference type="InterPro" id="IPR029028">
    <property type="entry name" value="Alpha/beta_knot_MTases"/>
</dbReference>
<evidence type="ECO:0000256" key="8">
    <source>
        <dbReference type="ARBA" id="ARBA00022679"/>
    </source>
</evidence>
<comment type="function">
    <text evidence="10">Specifically methylates the N3 position of the uracil ring of uridine 1498 (m3U1498) in 16S rRNA. Acts on the fully assembled 30S ribosomal subunit.</text>
</comment>
<evidence type="ECO:0000259" key="13">
    <source>
        <dbReference type="Pfam" id="PF04452"/>
    </source>
</evidence>
<dbReference type="Pfam" id="PF20260">
    <property type="entry name" value="PUA_4"/>
    <property type="match status" value="1"/>
</dbReference>
<dbReference type="Gene3D" id="2.40.240.20">
    <property type="entry name" value="Hypothetical PUA domain-like, domain 1"/>
    <property type="match status" value="1"/>
</dbReference>
<dbReference type="EMBL" id="JAWNGC010000002">
    <property type="protein sequence ID" value="MDY5154599.1"/>
    <property type="molecule type" value="Genomic_DNA"/>
</dbReference>
<dbReference type="InterPro" id="IPR046887">
    <property type="entry name" value="RsmE_PUA-like"/>
</dbReference>
<keyword evidence="7 15" id="KW-0489">Methyltransferase</keyword>
<dbReference type="EC" id="2.1.1.193" evidence="3"/>
<accession>A0AAW9HSE1</accession>
<keyword evidence="8 15" id="KW-0808">Transferase</keyword>
<dbReference type="InterPro" id="IPR015947">
    <property type="entry name" value="PUA-like_sf"/>
</dbReference>
<dbReference type="SUPFAM" id="SSF88697">
    <property type="entry name" value="PUA domain-like"/>
    <property type="match status" value="1"/>
</dbReference>
<comment type="caution">
    <text evidence="15">The sequence shown here is derived from an EMBL/GenBank/DDBJ whole genome shotgun (WGS) entry which is preliminary data.</text>
</comment>
<dbReference type="Proteomes" id="UP001281731">
    <property type="component" value="Unassembled WGS sequence"/>
</dbReference>
<dbReference type="PANTHER" id="PTHR30027">
    <property type="entry name" value="RIBOSOMAL RNA SMALL SUBUNIT METHYLTRANSFERASE E"/>
    <property type="match status" value="1"/>
</dbReference>
<evidence type="ECO:0000256" key="7">
    <source>
        <dbReference type="ARBA" id="ARBA00022603"/>
    </source>
</evidence>
<evidence type="ECO:0000313" key="15">
    <source>
        <dbReference type="EMBL" id="MDY5154599.1"/>
    </source>
</evidence>